<name>A0A6J6HSM6_9ZZZZ</name>
<gene>
    <name evidence="1" type="ORF">UFOPK1874_00771</name>
</gene>
<evidence type="ECO:0000313" key="1">
    <source>
        <dbReference type="EMBL" id="CAB4616892.1"/>
    </source>
</evidence>
<protein>
    <submittedName>
        <fullName evidence="1">Unannotated protein</fullName>
    </submittedName>
</protein>
<organism evidence="1">
    <name type="scientific">freshwater metagenome</name>
    <dbReference type="NCBI Taxonomy" id="449393"/>
    <lineage>
        <taxon>unclassified sequences</taxon>
        <taxon>metagenomes</taxon>
        <taxon>ecological metagenomes</taxon>
    </lineage>
</organism>
<sequence length="122" mass="12969">MLLEVPRPVTLNLIVRHSLPFAHIRFAKPYIRGHEANSQSIRDDGGGHVGTTKVAGDDGIEHAKFLACTARLLVPKVRQLNVGLALPTTHGIPFALAVPEHEDASGGCHPNSLGGASSIDLR</sequence>
<proteinExistence type="predicted"/>
<accession>A0A6J6HSM6</accession>
<dbReference type="EMBL" id="CAEZUX010000080">
    <property type="protein sequence ID" value="CAB4616892.1"/>
    <property type="molecule type" value="Genomic_DNA"/>
</dbReference>
<reference evidence="1" key="1">
    <citation type="submission" date="2020-05" db="EMBL/GenBank/DDBJ databases">
        <authorList>
            <person name="Chiriac C."/>
            <person name="Salcher M."/>
            <person name="Ghai R."/>
            <person name="Kavagutti S V."/>
        </authorList>
    </citation>
    <scope>NUCLEOTIDE SEQUENCE</scope>
</reference>
<dbReference type="AlphaFoldDB" id="A0A6J6HSM6"/>